<reference evidence="5 6" key="1">
    <citation type="submission" date="2019-01" db="EMBL/GenBank/DDBJ databases">
        <title>Agromyces.</title>
        <authorList>
            <person name="Li J."/>
        </authorList>
    </citation>
    <scope>NUCLEOTIDE SEQUENCE [LARGE SCALE GENOMIC DNA]</scope>
    <source>
        <strain evidence="5 6">DSM 15934</strain>
    </source>
</reference>
<dbReference type="InterPro" id="IPR003313">
    <property type="entry name" value="AraC-bd"/>
</dbReference>
<name>A0A4Q2L5N4_9MICO</name>
<evidence type="ECO:0000313" key="5">
    <source>
        <dbReference type="EMBL" id="RXZ71702.1"/>
    </source>
</evidence>
<dbReference type="SUPFAM" id="SSF46689">
    <property type="entry name" value="Homeodomain-like"/>
    <property type="match status" value="2"/>
</dbReference>
<accession>A0A4Q2L5N4</accession>
<dbReference type="GO" id="GO:0003700">
    <property type="term" value="F:DNA-binding transcription factor activity"/>
    <property type="evidence" value="ECO:0007669"/>
    <property type="project" value="InterPro"/>
</dbReference>
<keyword evidence="6" id="KW-1185">Reference proteome</keyword>
<comment type="caution">
    <text evidence="5">The sequence shown here is derived from an EMBL/GenBank/DDBJ whole genome shotgun (WGS) entry which is preliminary data.</text>
</comment>
<evidence type="ECO:0000256" key="1">
    <source>
        <dbReference type="ARBA" id="ARBA00023015"/>
    </source>
</evidence>
<dbReference type="RefSeq" id="WP_129520248.1">
    <property type="nucleotide sequence ID" value="NZ_SDPN01000010.1"/>
</dbReference>
<evidence type="ECO:0000256" key="2">
    <source>
        <dbReference type="ARBA" id="ARBA00023125"/>
    </source>
</evidence>
<dbReference type="Pfam" id="PF12833">
    <property type="entry name" value="HTH_18"/>
    <property type="match status" value="1"/>
</dbReference>
<keyword evidence="1" id="KW-0805">Transcription regulation</keyword>
<evidence type="ECO:0000256" key="3">
    <source>
        <dbReference type="ARBA" id="ARBA00023163"/>
    </source>
</evidence>
<sequence length="260" mass="28921">MSDVVRAWGPDVPGIREVLHATFETHAYPAHTHDEWTVLLVDEGVVEYTLHREAHRTSPSTVSILPPHVSHDGSSALPGRPFRKRVLYLDAGWLPVAAASAAVARPILDDREIVRAVRALHRAVVHPAEDFAAEVLLHELRDRILDQGGERRPTPADRPLARRLRDLLDERLTESYTIEEAARVLGAHPSHLVRAFSRAYGIAPHRYVIGRRLQLARRLLLVGEPPSTAAVVAGFHDQAHLTRHFRRVLGVTPAAFARAS</sequence>
<keyword evidence="2" id="KW-0238">DNA-binding</keyword>
<evidence type="ECO:0000259" key="4">
    <source>
        <dbReference type="PROSITE" id="PS01124"/>
    </source>
</evidence>
<dbReference type="InterPro" id="IPR009057">
    <property type="entry name" value="Homeodomain-like_sf"/>
</dbReference>
<dbReference type="Pfam" id="PF02311">
    <property type="entry name" value="AraC_binding"/>
    <property type="match status" value="1"/>
</dbReference>
<dbReference type="InterPro" id="IPR037923">
    <property type="entry name" value="HTH-like"/>
</dbReference>
<dbReference type="EMBL" id="SDPN01000010">
    <property type="protein sequence ID" value="RXZ71702.1"/>
    <property type="molecule type" value="Genomic_DNA"/>
</dbReference>
<dbReference type="PANTHER" id="PTHR46796">
    <property type="entry name" value="HTH-TYPE TRANSCRIPTIONAL ACTIVATOR RHAS-RELATED"/>
    <property type="match status" value="1"/>
</dbReference>
<evidence type="ECO:0000313" key="6">
    <source>
        <dbReference type="Proteomes" id="UP000293865"/>
    </source>
</evidence>
<protein>
    <submittedName>
        <fullName evidence="5">AraC family transcriptional regulator</fullName>
    </submittedName>
</protein>
<proteinExistence type="predicted"/>
<organism evidence="5 6">
    <name type="scientific">Agromyces albus</name>
    <dbReference type="NCBI Taxonomy" id="205332"/>
    <lineage>
        <taxon>Bacteria</taxon>
        <taxon>Bacillati</taxon>
        <taxon>Actinomycetota</taxon>
        <taxon>Actinomycetes</taxon>
        <taxon>Micrococcales</taxon>
        <taxon>Microbacteriaceae</taxon>
        <taxon>Agromyces</taxon>
    </lineage>
</organism>
<dbReference type="Gene3D" id="1.10.10.60">
    <property type="entry name" value="Homeodomain-like"/>
    <property type="match status" value="1"/>
</dbReference>
<gene>
    <name evidence="5" type="ORF">ESP51_07335</name>
</gene>
<keyword evidence="3" id="KW-0804">Transcription</keyword>
<feature type="domain" description="HTH araC/xylS-type" evidence="4">
    <location>
        <begin position="162"/>
        <end position="259"/>
    </location>
</feature>
<dbReference type="AlphaFoldDB" id="A0A4Q2L5N4"/>
<dbReference type="PANTHER" id="PTHR46796:SF2">
    <property type="entry name" value="TRANSCRIPTIONAL REGULATORY PROTEIN"/>
    <property type="match status" value="1"/>
</dbReference>
<dbReference type="Proteomes" id="UP000293865">
    <property type="component" value="Unassembled WGS sequence"/>
</dbReference>
<dbReference type="InterPro" id="IPR050204">
    <property type="entry name" value="AraC_XylS_family_regulators"/>
</dbReference>
<dbReference type="OrthoDB" id="2559672at2"/>
<dbReference type="InterPro" id="IPR018060">
    <property type="entry name" value="HTH_AraC"/>
</dbReference>
<dbReference type="GO" id="GO:0043565">
    <property type="term" value="F:sequence-specific DNA binding"/>
    <property type="evidence" value="ECO:0007669"/>
    <property type="project" value="InterPro"/>
</dbReference>
<dbReference type="SMART" id="SM00342">
    <property type="entry name" value="HTH_ARAC"/>
    <property type="match status" value="1"/>
</dbReference>
<dbReference type="PROSITE" id="PS01124">
    <property type="entry name" value="HTH_ARAC_FAMILY_2"/>
    <property type="match status" value="1"/>
</dbReference>
<dbReference type="SUPFAM" id="SSF51215">
    <property type="entry name" value="Regulatory protein AraC"/>
    <property type="match status" value="1"/>
</dbReference>